<feature type="domain" description="G-protein coupled receptors family 3 profile" evidence="11">
    <location>
        <begin position="441"/>
        <end position="633"/>
    </location>
</feature>
<keyword evidence="2 9" id="KW-0812">Transmembrane</keyword>
<evidence type="ECO:0000256" key="10">
    <source>
        <dbReference type="SAM" id="SignalP"/>
    </source>
</evidence>
<accession>A0AAD2CK09</accession>
<dbReference type="GO" id="GO:0038039">
    <property type="term" value="C:G protein-coupled receptor heterodimeric complex"/>
    <property type="evidence" value="ECO:0007669"/>
    <property type="project" value="TreeGrafter"/>
</dbReference>
<keyword evidence="10" id="KW-0732">Signal</keyword>
<dbReference type="Gene3D" id="3.40.50.2300">
    <property type="match status" value="3"/>
</dbReference>
<comment type="caution">
    <text evidence="12">The sequence shown here is derived from an EMBL/GenBank/DDBJ whole genome shotgun (WGS) entry which is preliminary data.</text>
</comment>
<feature type="transmembrane region" description="Helical" evidence="9">
    <location>
        <begin position="544"/>
        <end position="566"/>
    </location>
</feature>
<evidence type="ECO:0000256" key="7">
    <source>
        <dbReference type="ARBA" id="ARBA00023180"/>
    </source>
</evidence>
<dbReference type="Proteomes" id="UP001295423">
    <property type="component" value="Unassembled WGS sequence"/>
</dbReference>
<dbReference type="Pfam" id="PF00003">
    <property type="entry name" value="7tm_3"/>
    <property type="match status" value="1"/>
</dbReference>
<reference evidence="12" key="1">
    <citation type="submission" date="2023-08" db="EMBL/GenBank/DDBJ databases">
        <authorList>
            <person name="Audoor S."/>
            <person name="Bilcke G."/>
        </authorList>
    </citation>
    <scope>NUCLEOTIDE SEQUENCE</scope>
</reference>
<dbReference type="PANTHER" id="PTHR10519:SF20">
    <property type="entry name" value="G-PROTEIN COUPLED RECEPTOR 156-RELATED"/>
    <property type="match status" value="1"/>
</dbReference>
<dbReference type="GO" id="GO:0004965">
    <property type="term" value="F:G protein-coupled GABA receptor activity"/>
    <property type="evidence" value="ECO:0007669"/>
    <property type="project" value="InterPro"/>
</dbReference>
<evidence type="ECO:0000256" key="5">
    <source>
        <dbReference type="ARBA" id="ARBA00023136"/>
    </source>
</evidence>
<feature type="transmembrane region" description="Helical" evidence="9">
    <location>
        <begin position="606"/>
        <end position="628"/>
    </location>
</feature>
<dbReference type="InterPro" id="IPR028082">
    <property type="entry name" value="Peripla_BP_I"/>
</dbReference>
<evidence type="ECO:0000259" key="11">
    <source>
        <dbReference type="PROSITE" id="PS50259"/>
    </source>
</evidence>
<dbReference type="SUPFAM" id="SSF53822">
    <property type="entry name" value="Periplasmic binding protein-like I"/>
    <property type="match status" value="1"/>
</dbReference>
<keyword evidence="7" id="KW-0325">Glycoprotein</keyword>
<sequence>MGTHLVHALVYLLLATVSSSAANNTAREAKKYRLAIVTGSGDWSIPVQRGWYDECQRLNDSCQHYKDLHLETDDFNLTDVYDDDDKHMCITILKHLIREGDFDAIAAKCPYRQGMPPIFEEAKAKGIPIAVFSGPHEGLGPYNTYVGRSEEDMGRTVARLLKKLRPEGGTYLATYNDGTSAARFHGFKEEVEKDNNRDDRPHWTETPINYTVLFPGDQASPLPYTGPYPGWDPNGYRGITRLGYDGIPWFMEKFAEVNPTAIIFLYQFPMRHHNYTDIVDNYRHKKITYIGVDGTADNLHYIAEEYVDGLVGEQTYEMGRICAKTLHRILTEGPDSVPAKVLTKLISYNLEPDELPDLVDDKSLLGDLKYIGLVYFGIVAVGVVACIIWILVNRKSTVVKASQPYFLVVTAAGVLVLGSTLIPLSFDDNGEDVAESYAKGVCMSIPWLGFSGFSMTFSAMFAKTWRVNQFFNAKNAMVRRIRVRERDVLIPLLVIFTSNTIVLSCWTMIDPLIYVRTYSDGTDLWNREIASIGKCISKNGSWPYLIPLALINLTVIGIACWQAYEARDICSEFAETKYIAMTVFSLTQSFITGLPIVAVTTDDPETFYLVSTLLVFGVCLVVLSLIFIPKVQMQRHYGKMSEADQRKAMIVSVRVSSGMSAMGPGLGSLAFSATQSIPNEADTRERLEGVYEVRAAVLPNASTNDSDQLVAKRVELQMVSSYAE</sequence>
<evidence type="ECO:0000256" key="8">
    <source>
        <dbReference type="ARBA" id="ARBA00023224"/>
    </source>
</evidence>
<keyword evidence="13" id="KW-1185">Reference proteome</keyword>
<organism evidence="12 13">
    <name type="scientific">Cylindrotheca closterium</name>
    <dbReference type="NCBI Taxonomy" id="2856"/>
    <lineage>
        <taxon>Eukaryota</taxon>
        <taxon>Sar</taxon>
        <taxon>Stramenopiles</taxon>
        <taxon>Ochrophyta</taxon>
        <taxon>Bacillariophyta</taxon>
        <taxon>Bacillariophyceae</taxon>
        <taxon>Bacillariophycidae</taxon>
        <taxon>Bacillariales</taxon>
        <taxon>Bacillariaceae</taxon>
        <taxon>Cylindrotheca</taxon>
    </lineage>
</organism>
<protein>
    <recommendedName>
        <fullName evidence="11">G-protein coupled receptors family 3 profile domain-containing protein</fullName>
    </recommendedName>
</protein>
<dbReference type="InterPro" id="IPR025997">
    <property type="entry name" value="SBP_2_dom"/>
</dbReference>
<feature type="signal peptide" evidence="10">
    <location>
        <begin position="1"/>
        <end position="21"/>
    </location>
</feature>
<keyword evidence="3 9" id="KW-1133">Transmembrane helix</keyword>
<feature type="transmembrane region" description="Helical" evidence="9">
    <location>
        <begin position="370"/>
        <end position="392"/>
    </location>
</feature>
<evidence type="ECO:0000256" key="9">
    <source>
        <dbReference type="SAM" id="Phobius"/>
    </source>
</evidence>
<keyword evidence="5 9" id="KW-0472">Membrane</keyword>
<dbReference type="PANTHER" id="PTHR10519">
    <property type="entry name" value="GABA-B RECEPTOR"/>
    <property type="match status" value="1"/>
</dbReference>
<dbReference type="PRINTS" id="PR01176">
    <property type="entry name" value="GABABRECEPTR"/>
</dbReference>
<evidence type="ECO:0000256" key="1">
    <source>
        <dbReference type="ARBA" id="ARBA00004141"/>
    </source>
</evidence>
<gene>
    <name evidence="12" type="ORF">CYCCA115_LOCUS5171</name>
</gene>
<keyword evidence="4" id="KW-0297">G-protein coupled receptor</keyword>
<evidence type="ECO:0000313" key="12">
    <source>
        <dbReference type="EMBL" id="CAJ1936397.1"/>
    </source>
</evidence>
<dbReference type="PROSITE" id="PS50259">
    <property type="entry name" value="G_PROTEIN_RECEP_F3_4"/>
    <property type="match status" value="1"/>
</dbReference>
<feature type="transmembrane region" description="Helical" evidence="9">
    <location>
        <begin position="488"/>
        <end position="509"/>
    </location>
</feature>
<evidence type="ECO:0000256" key="4">
    <source>
        <dbReference type="ARBA" id="ARBA00023040"/>
    </source>
</evidence>
<dbReference type="InterPro" id="IPR017978">
    <property type="entry name" value="GPCR_3_C"/>
</dbReference>
<dbReference type="Pfam" id="PF13407">
    <property type="entry name" value="Peripla_BP_4"/>
    <property type="match status" value="1"/>
</dbReference>
<evidence type="ECO:0000256" key="3">
    <source>
        <dbReference type="ARBA" id="ARBA00022989"/>
    </source>
</evidence>
<dbReference type="InterPro" id="IPR002455">
    <property type="entry name" value="GPCR3_GABA-B"/>
</dbReference>
<evidence type="ECO:0000256" key="2">
    <source>
        <dbReference type="ARBA" id="ARBA00022692"/>
    </source>
</evidence>
<comment type="subcellular location">
    <subcellularLocation>
        <location evidence="1">Membrane</location>
        <topology evidence="1">Multi-pass membrane protein</topology>
    </subcellularLocation>
</comment>
<keyword evidence="6" id="KW-0675">Receptor</keyword>
<feature type="transmembrane region" description="Helical" evidence="9">
    <location>
        <begin position="445"/>
        <end position="467"/>
    </location>
</feature>
<dbReference type="AlphaFoldDB" id="A0AAD2CK09"/>
<keyword evidence="8" id="KW-0807">Transducer</keyword>
<feature type="chain" id="PRO_5042015229" description="G-protein coupled receptors family 3 profile domain-containing protein" evidence="10">
    <location>
        <begin position="22"/>
        <end position="724"/>
    </location>
</feature>
<dbReference type="EMBL" id="CAKOGP040000557">
    <property type="protein sequence ID" value="CAJ1936397.1"/>
    <property type="molecule type" value="Genomic_DNA"/>
</dbReference>
<dbReference type="CDD" id="cd15047">
    <property type="entry name" value="7tmC_GABA-B-like"/>
    <property type="match status" value="1"/>
</dbReference>
<name>A0AAD2CK09_9STRA</name>
<feature type="transmembrane region" description="Helical" evidence="9">
    <location>
        <begin position="404"/>
        <end position="425"/>
    </location>
</feature>
<proteinExistence type="predicted"/>
<feature type="transmembrane region" description="Helical" evidence="9">
    <location>
        <begin position="578"/>
        <end position="600"/>
    </location>
</feature>
<evidence type="ECO:0000313" key="13">
    <source>
        <dbReference type="Proteomes" id="UP001295423"/>
    </source>
</evidence>
<evidence type="ECO:0000256" key="6">
    <source>
        <dbReference type="ARBA" id="ARBA00023170"/>
    </source>
</evidence>